<evidence type="ECO:0000256" key="6">
    <source>
        <dbReference type="ARBA" id="ARBA00023134"/>
    </source>
</evidence>
<proteinExistence type="inferred from homology"/>
<comment type="caution">
    <text evidence="12">The sequence shown here is derived from an EMBL/GenBank/DDBJ whole genome shotgun (WGS) entry which is preliminary data.</text>
</comment>
<evidence type="ECO:0000256" key="1">
    <source>
        <dbReference type="ARBA" id="ARBA00004443"/>
    </source>
</evidence>
<keyword evidence="7" id="KW-0472">Membrane</keyword>
<dbReference type="OrthoDB" id="269151at2759"/>
<dbReference type="Gene3D" id="1.10.1580.10">
    <property type="match status" value="1"/>
</dbReference>
<keyword evidence="2 9" id="KW-0547">Nucleotide-binding</keyword>
<feature type="binding site" evidence="10">
    <location>
        <position position="202"/>
    </location>
    <ligand>
        <name>GTP</name>
        <dbReference type="ChEBI" id="CHEBI:37565"/>
    </ligand>
</feature>
<dbReference type="CDD" id="cd01856">
    <property type="entry name" value="YlqF"/>
    <property type="match status" value="1"/>
</dbReference>
<reference evidence="13" key="1">
    <citation type="submission" date="2017-01" db="EMBL/GenBank/DDBJ databases">
        <title>Comparative genomics of anhydrobiosis in the tardigrade Hypsibius dujardini.</title>
        <authorList>
            <person name="Yoshida Y."/>
            <person name="Koutsovoulos G."/>
            <person name="Laetsch D."/>
            <person name="Stevens L."/>
            <person name="Kumar S."/>
            <person name="Horikawa D."/>
            <person name="Ishino K."/>
            <person name="Komine S."/>
            <person name="Tomita M."/>
            <person name="Blaxter M."/>
            <person name="Arakawa K."/>
        </authorList>
    </citation>
    <scope>NUCLEOTIDE SEQUENCE [LARGE SCALE GENOMIC DNA]</scope>
    <source>
        <strain evidence="13">Z151</strain>
    </source>
</reference>
<evidence type="ECO:0000256" key="4">
    <source>
        <dbReference type="ARBA" id="ARBA00022946"/>
    </source>
</evidence>
<dbReference type="InterPro" id="IPR006073">
    <property type="entry name" value="GTP-bd"/>
</dbReference>
<keyword evidence="3" id="KW-0999">Mitochondrion inner membrane</keyword>
<feature type="domain" description="G" evidence="11">
    <location>
        <begin position="142"/>
        <end position="211"/>
    </location>
</feature>
<evidence type="ECO:0000256" key="5">
    <source>
        <dbReference type="ARBA" id="ARBA00023128"/>
    </source>
</evidence>
<keyword evidence="6 9" id="KW-0342">GTP-binding</keyword>
<dbReference type="FunFam" id="1.10.1580.10:FF:000004">
    <property type="entry name" value="Mitochondrial GTPase 1"/>
    <property type="match status" value="1"/>
</dbReference>
<dbReference type="Pfam" id="PF01926">
    <property type="entry name" value="MMR_HSR1"/>
    <property type="match status" value="1"/>
</dbReference>
<gene>
    <name evidence="12" type="ORF">BV898_05055</name>
</gene>
<keyword evidence="4" id="KW-0809">Transit peptide</keyword>
<dbReference type="PIRSF" id="PIRSF006230">
    <property type="entry name" value="MG442"/>
    <property type="match status" value="1"/>
</dbReference>
<dbReference type="SUPFAM" id="SSF52540">
    <property type="entry name" value="P-loop containing nucleoside triphosphate hydrolases"/>
    <property type="match status" value="1"/>
</dbReference>
<feature type="binding site" evidence="10">
    <location>
        <begin position="75"/>
        <end position="78"/>
    </location>
    <ligand>
        <name>GTP</name>
        <dbReference type="ChEBI" id="CHEBI:37565"/>
    </ligand>
</feature>
<evidence type="ECO:0000256" key="3">
    <source>
        <dbReference type="ARBA" id="ARBA00022792"/>
    </source>
</evidence>
<dbReference type="GO" id="GO:0005743">
    <property type="term" value="C:mitochondrial inner membrane"/>
    <property type="evidence" value="ECO:0007669"/>
    <property type="project" value="UniProtKB-SubCell"/>
</dbReference>
<dbReference type="GO" id="GO:0003924">
    <property type="term" value="F:GTPase activity"/>
    <property type="evidence" value="ECO:0007669"/>
    <property type="project" value="TreeGrafter"/>
</dbReference>
<evidence type="ECO:0000256" key="8">
    <source>
        <dbReference type="ARBA" id="ARBA00045284"/>
    </source>
</evidence>
<evidence type="ECO:0000256" key="9">
    <source>
        <dbReference type="PIRNR" id="PIRNR006230"/>
    </source>
</evidence>
<evidence type="ECO:0000256" key="10">
    <source>
        <dbReference type="PIRSR" id="PIRSR006230-1"/>
    </source>
</evidence>
<sequence length="340" mass="37912">MSQPQKFRQVFQHASKDLLQWFPGHMAKGMRNMQSQLRKVDGIIEVHDARVPFSGRNALFRDKLSAVCPHLFVLNKIDLADMSRKKEIISRLKQEGVTDVIMTDCKQNSTATAAQIIPKIVELIKTSPRYDRNFSSPSVYTLMVIGVPNVGKSSLINLLRSIHMKRGGKPAQVGAMPGVTRAVQTGMFVSLRPAIMVLDTPGISAPNVPSIDAAMKLAVCHVLQDTRIGEDVLVDYLLFWLNKHGDFRYVEAFGMEKPTDKVMELLVHIATTRNIFQTIKPVTGGPLVRRVDLTASARWVLAQFRAGKLGTVMLDSDIMAPPSEIQFQDHDSKRRILQSG</sequence>
<dbReference type="PANTHER" id="PTHR45782:SF4">
    <property type="entry name" value="MITOCHONDRIAL RIBOSOME-ASSOCIATED GTPASE 1"/>
    <property type="match status" value="1"/>
</dbReference>
<dbReference type="AlphaFoldDB" id="A0A1W0X0L3"/>
<name>A0A1W0X0L3_HYPEX</name>
<evidence type="ECO:0000313" key="12">
    <source>
        <dbReference type="EMBL" id="OQV20981.1"/>
    </source>
</evidence>
<dbReference type="PANTHER" id="PTHR45782">
    <property type="entry name" value="MITOCHONDRIAL RIBOSOME-ASSOCIATED GTPASE 1"/>
    <property type="match status" value="1"/>
</dbReference>
<comment type="subcellular location">
    <subcellularLocation>
        <location evidence="1">Mitochondrion inner membrane</location>
        <topology evidence="1">Peripheral membrane protein</topology>
        <orientation evidence="1">Matrix side</orientation>
    </subcellularLocation>
</comment>
<dbReference type="Gene3D" id="3.40.50.300">
    <property type="entry name" value="P-loop containing nucleotide triphosphate hydrolases"/>
    <property type="match status" value="1"/>
</dbReference>
<dbReference type="Proteomes" id="UP000192578">
    <property type="component" value="Unassembled WGS sequence"/>
</dbReference>
<dbReference type="EMBL" id="MTYJ01000026">
    <property type="protein sequence ID" value="OQV20981.1"/>
    <property type="molecule type" value="Genomic_DNA"/>
</dbReference>
<organism evidence="12 13">
    <name type="scientific">Hypsibius exemplaris</name>
    <name type="common">Freshwater tardigrade</name>
    <dbReference type="NCBI Taxonomy" id="2072580"/>
    <lineage>
        <taxon>Eukaryota</taxon>
        <taxon>Metazoa</taxon>
        <taxon>Ecdysozoa</taxon>
        <taxon>Tardigrada</taxon>
        <taxon>Eutardigrada</taxon>
        <taxon>Parachela</taxon>
        <taxon>Hypsibioidea</taxon>
        <taxon>Hypsibiidae</taxon>
        <taxon>Hypsibius</taxon>
    </lineage>
</organism>
<feature type="binding site" evidence="10">
    <location>
        <begin position="149"/>
        <end position="154"/>
    </location>
    <ligand>
        <name>GTP</name>
        <dbReference type="ChEBI" id="CHEBI:37565"/>
    </ligand>
</feature>
<protein>
    <recommendedName>
        <fullName evidence="9">Mitochondrial GTPase 1</fullName>
    </recommendedName>
</protein>
<dbReference type="GO" id="GO:0032543">
    <property type="term" value="P:mitochondrial translation"/>
    <property type="evidence" value="ECO:0007669"/>
    <property type="project" value="TreeGrafter"/>
</dbReference>
<evidence type="ECO:0000256" key="7">
    <source>
        <dbReference type="ARBA" id="ARBA00023136"/>
    </source>
</evidence>
<keyword evidence="5 9" id="KW-0496">Mitochondrion</keyword>
<dbReference type="InterPro" id="IPR016478">
    <property type="entry name" value="GTPase_MTG1"/>
</dbReference>
<dbReference type="GO" id="GO:0005525">
    <property type="term" value="F:GTP binding"/>
    <property type="evidence" value="ECO:0007669"/>
    <property type="project" value="UniProtKB-KW"/>
</dbReference>
<keyword evidence="13" id="KW-1185">Reference proteome</keyword>
<evidence type="ECO:0000256" key="2">
    <source>
        <dbReference type="ARBA" id="ARBA00022741"/>
    </source>
</evidence>
<dbReference type="InterPro" id="IPR023179">
    <property type="entry name" value="GTP-bd_ortho_bundle_sf"/>
</dbReference>
<evidence type="ECO:0000259" key="11">
    <source>
        <dbReference type="Pfam" id="PF01926"/>
    </source>
</evidence>
<comment type="similarity">
    <text evidence="9">Belongs to the TRAFAC class YlqF/YawG GTPase family. MTG1 subfamily.</text>
</comment>
<comment type="function">
    <text evidence="8 9">Plays a role in the regulation of the mitochondrial ribosome assembly and of translational activity. Displays mitochondrial GTPase activity.</text>
</comment>
<evidence type="ECO:0000313" key="13">
    <source>
        <dbReference type="Proteomes" id="UP000192578"/>
    </source>
</evidence>
<dbReference type="FunFam" id="3.40.50.300:FF:000876">
    <property type="entry name" value="Mitochondrial GTPase 1"/>
    <property type="match status" value="1"/>
</dbReference>
<accession>A0A1W0X0L3</accession>
<dbReference type="InterPro" id="IPR027417">
    <property type="entry name" value="P-loop_NTPase"/>
</dbReference>